<evidence type="ECO:0000256" key="1">
    <source>
        <dbReference type="SAM" id="MobiDB-lite"/>
    </source>
</evidence>
<evidence type="ECO:0000313" key="2">
    <source>
        <dbReference type="EMBL" id="AEI07391.1"/>
    </source>
</evidence>
<protein>
    <recommendedName>
        <fullName evidence="4">Stringent starvation protein B</fullName>
    </recommendedName>
</protein>
<dbReference type="SUPFAM" id="SSF101738">
    <property type="entry name" value="SspB-like"/>
    <property type="match status" value="1"/>
</dbReference>
<name>B6JB66_AFIC5</name>
<dbReference type="Gene3D" id="2.30.30.220">
    <property type="entry name" value="SspB-like"/>
    <property type="match status" value="1"/>
</dbReference>
<dbReference type="EMBL" id="CP002826">
    <property type="protein sequence ID" value="AEI07391.1"/>
    <property type="molecule type" value="Genomic_DNA"/>
</dbReference>
<dbReference type="eggNOG" id="COG3814">
    <property type="taxonomic scope" value="Bacteria"/>
</dbReference>
<gene>
    <name evidence="2" type="ordered locus">OCA5_c26970</name>
</gene>
<evidence type="ECO:0008006" key="4">
    <source>
        <dbReference type="Google" id="ProtNLM"/>
    </source>
</evidence>
<dbReference type="RefSeq" id="WP_012562436.1">
    <property type="nucleotide sequence ID" value="NC_011386.1"/>
</dbReference>
<proteinExistence type="predicted"/>
<sequence length="169" mass="19117">MATDLIRYDVLTRDALRGVLRRVLTDAAEHGLPGEHHFYITFLSNADGVRISPRLLSQYPQEMTIILQHQFWDLVVREDEFEVGLSFGGIPERLVVPFNAITRFFDPAVQFGLQFETAEMAGEIEPATIEEAEKLAIPAETTENPDDDGDDHPHDGGAQVVRLDRFRKK</sequence>
<dbReference type="KEGG" id="ocg:OCA5_c26970"/>
<dbReference type="KEGG" id="oca:OCAR_5275"/>
<organism evidence="2 3">
    <name type="scientific">Afipia carboxidovorans (strain ATCC 49405 / DSM 1227 / KCTC 32145 / OM5)</name>
    <name type="common">Oligotropha carboxidovorans</name>
    <dbReference type="NCBI Taxonomy" id="504832"/>
    <lineage>
        <taxon>Bacteria</taxon>
        <taxon>Pseudomonadati</taxon>
        <taxon>Pseudomonadota</taxon>
        <taxon>Alphaproteobacteria</taxon>
        <taxon>Hyphomicrobiales</taxon>
        <taxon>Nitrobacteraceae</taxon>
        <taxon>Afipia</taxon>
    </lineage>
</organism>
<dbReference type="OrthoDB" id="9800412at2"/>
<feature type="region of interest" description="Disordered" evidence="1">
    <location>
        <begin position="132"/>
        <end position="169"/>
    </location>
</feature>
<dbReference type="STRING" id="504832.OCA5_c26970"/>
<dbReference type="PATRIC" id="fig|504832.7.peg.2851"/>
<dbReference type="Pfam" id="PF04386">
    <property type="entry name" value="SspB"/>
    <property type="match status" value="1"/>
</dbReference>
<dbReference type="InterPro" id="IPR007481">
    <property type="entry name" value="SspB"/>
</dbReference>
<evidence type="ECO:0000313" key="3">
    <source>
        <dbReference type="Proteomes" id="UP000007730"/>
    </source>
</evidence>
<dbReference type="InterPro" id="IPR036760">
    <property type="entry name" value="SspB-like_sf"/>
</dbReference>
<dbReference type="HOGENOM" id="CLU_106715_0_0_5"/>
<dbReference type="AlphaFoldDB" id="B6JB66"/>
<accession>B6JB66</accession>
<reference evidence="2 3" key="1">
    <citation type="journal article" date="2011" name="J. Bacteriol.">
        <title>Complete genome sequences of the chemolithoautotrophic Oligotropha carboxidovorans strains OM4 and OM5.</title>
        <authorList>
            <person name="Volland S."/>
            <person name="Rachinger M."/>
            <person name="Strittmatter A."/>
            <person name="Daniel R."/>
            <person name="Gottschalk G."/>
            <person name="Meyer O."/>
        </authorList>
    </citation>
    <scope>NUCLEOTIDE SEQUENCE [LARGE SCALE GENOMIC DNA]</scope>
    <source>
        <strain evidence="3">ATCC 49405 / DSM 1227 / KCTC 32145 / OM5</strain>
    </source>
</reference>
<keyword evidence="3" id="KW-1185">Reference proteome</keyword>
<dbReference type="Proteomes" id="UP000007730">
    <property type="component" value="Chromosome"/>
</dbReference>